<protein>
    <recommendedName>
        <fullName evidence="14">RNA polymerase sigma-54 factor</fullName>
    </recommendedName>
</protein>
<evidence type="ECO:0000313" key="13">
    <source>
        <dbReference type="Proteomes" id="UP000236910"/>
    </source>
</evidence>
<keyword evidence="4" id="KW-0548">Nucleotidyltransferase</keyword>
<reference evidence="12 13" key="1">
    <citation type="submission" date="2018-01" db="EMBL/GenBank/DDBJ databases">
        <title>Metagenomic assembled genomes from two thermal pools in the Uzon Caldera, Kamchatka, Russia.</title>
        <authorList>
            <person name="Wilkins L."/>
            <person name="Ettinger C."/>
        </authorList>
    </citation>
    <scope>NUCLEOTIDE SEQUENCE [LARGE SCALE GENOMIC DNA]</scope>
    <source>
        <strain evidence="12">ARK-10</strain>
    </source>
</reference>
<dbReference type="GO" id="GO:0016779">
    <property type="term" value="F:nucleotidyltransferase activity"/>
    <property type="evidence" value="ECO:0007669"/>
    <property type="project" value="UniProtKB-KW"/>
</dbReference>
<keyword evidence="6" id="KW-0731">Sigma factor</keyword>
<evidence type="ECO:0000256" key="2">
    <source>
        <dbReference type="ARBA" id="ARBA00022478"/>
    </source>
</evidence>
<feature type="domain" description="RNA polymerase sigma factor 54 DNA-binding" evidence="10">
    <location>
        <begin position="260"/>
        <end position="383"/>
    </location>
</feature>
<comment type="similarity">
    <text evidence="1">Belongs to the sigma-54 factor family.</text>
</comment>
<dbReference type="InterPro" id="IPR000394">
    <property type="entry name" value="RNA_pol_sigma_54"/>
</dbReference>
<keyword evidence="2" id="KW-0240">DNA-directed RNA polymerase</keyword>
<evidence type="ECO:0000256" key="9">
    <source>
        <dbReference type="SAM" id="Coils"/>
    </source>
</evidence>
<dbReference type="PANTHER" id="PTHR32248:SF4">
    <property type="entry name" value="RNA POLYMERASE SIGMA-54 FACTOR"/>
    <property type="match status" value="1"/>
</dbReference>
<evidence type="ECO:0000256" key="1">
    <source>
        <dbReference type="ARBA" id="ARBA00008798"/>
    </source>
</evidence>
<dbReference type="GO" id="GO:0000428">
    <property type="term" value="C:DNA-directed RNA polymerase complex"/>
    <property type="evidence" value="ECO:0007669"/>
    <property type="project" value="UniProtKB-KW"/>
</dbReference>
<dbReference type="Gene3D" id="1.10.10.60">
    <property type="entry name" value="Homeodomain-like"/>
    <property type="match status" value="1"/>
</dbReference>
<feature type="non-terminal residue" evidence="12">
    <location>
        <position position="383"/>
    </location>
</feature>
<evidence type="ECO:0000256" key="4">
    <source>
        <dbReference type="ARBA" id="ARBA00022695"/>
    </source>
</evidence>
<evidence type="ECO:0000256" key="5">
    <source>
        <dbReference type="ARBA" id="ARBA00023015"/>
    </source>
</evidence>
<evidence type="ECO:0000259" key="10">
    <source>
        <dbReference type="Pfam" id="PF04552"/>
    </source>
</evidence>
<dbReference type="PRINTS" id="PR00045">
    <property type="entry name" value="SIGMA54FCT"/>
</dbReference>
<dbReference type="Pfam" id="PF04963">
    <property type="entry name" value="Sigma54_CBD"/>
    <property type="match status" value="1"/>
</dbReference>
<dbReference type="PIRSF" id="PIRSF000774">
    <property type="entry name" value="RpoN"/>
    <property type="match status" value="1"/>
</dbReference>
<keyword evidence="9" id="KW-0175">Coiled coil</keyword>
<sequence>MENKSRAKQVLRQKFLPYLVLKSHIFELPNLEINKYIEELIESNPFVDESDTVVYEEFEGVTAPQDDDIYSFLKTQIEVSPIDERIKEIAFKIVDNLDECGFLTEDERKLIKDLGIKASDFKKALEFVQTLEPIGVGARNIQEYFIIQLSNEAEISTEIKKLIQKDLDLLMNENYKELVKKYKISKEELFSLREKLLSMDVCPAKEFKTVNFVSHFPDVIVEKYDDSFRVVVNKSSRRIIRLVEDYAKLIDKLQDKIEKEELEDLLNRARWSIHAIEERDNLLEKIAEKIVSENKDFFKGVGELRKFSIEDFVSKDFDYSTISRLIQGKYILTPISMFPLRYFFRHKNEKFDEEKILLLIKEIIDGEDKARPYTDEEIEKILK</sequence>
<keyword evidence="3" id="KW-0808">Transferase</keyword>
<evidence type="ECO:0000259" key="11">
    <source>
        <dbReference type="Pfam" id="PF04963"/>
    </source>
</evidence>
<dbReference type="InterPro" id="IPR007046">
    <property type="entry name" value="RNA_pol_sigma_54_core-bd"/>
</dbReference>
<dbReference type="GO" id="GO:0016987">
    <property type="term" value="F:sigma factor activity"/>
    <property type="evidence" value="ECO:0007669"/>
    <property type="project" value="UniProtKB-KW"/>
</dbReference>
<dbReference type="PROSITE" id="PS50044">
    <property type="entry name" value="SIGMA54_3"/>
    <property type="match status" value="1"/>
</dbReference>
<dbReference type="AlphaFoldDB" id="A0A2J6X5C5"/>
<accession>A0A2J6X5C5</accession>
<feature type="domain" description="RNA polymerase sigma factor 54 core-binding" evidence="11">
    <location>
        <begin position="65"/>
        <end position="246"/>
    </location>
</feature>
<proteinExistence type="inferred from homology"/>
<dbReference type="Gene3D" id="1.10.10.1330">
    <property type="entry name" value="RNA polymerase sigma-54 factor, core-binding domain"/>
    <property type="match status" value="1"/>
</dbReference>
<dbReference type="GO" id="GO:0001216">
    <property type="term" value="F:DNA-binding transcription activator activity"/>
    <property type="evidence" value="ECO:0007669"/>
    <property type="project" value="InterPro"/>
</dbReference>
<dbReference type="GO" id="GO:0006352">
    <property type="term" value="P:DNA-templated transcription initiation"/>
    <property type="evidence" value="ECO:0007669"/>
    <property type="project" value="InterPro"/>
</dbReference>
<dbReference type="GO" id="GO:0003677">
    <property type="term" value="F:DNA binding"/>
    <property type="evidence" value="ECO:0007669"/>
    <property type="project" value="UniProtKB-KW"/>
</dbReference>
<feature type="coiled-coil region" evidence="9">
    <location>
        <begin position="243"/>
        <end position="279"/>
    </location>
</feature>
<keyword evidence="8" id="KW-0804">Transcription</keyword>
<keyword evidence="7" id="KW-0238">DNA-binding</keyword>
<dbReference type="Pfam" id="PF04552">
    <property type="entry name" value="Sigma54_DBD"/>
    <property type="match status" value="1"/>
</dbReference>
<name>A0A2J6X5C5_9BACT</name>
<keyword evidence="5" id="KW-0805">Transcription regulation</keyword>
<dbReference type="Proteomes" id="UP000236910">
    <property type="component" value="Unassembled WGS sequence"/>
</dbReference>
<evidence type="ECO:0000256" key="7">
    <source>
        <dbReference type="ARBA" id="ARBA00023125"/>
    </source>
</evidence>
<evidence type="ECO:0000256" key="3">
    <source>
        <dbReference type="ARBA" id="ARBA00022679"/>
    </source>
</evidence>
<dbReference type="InterPro" id="IPR007634">
    <property type="entry name" value="RNA_pol_sigma_54_DNA-bd"/>
</dbReference>
<evidence type="ECO:0000256" key="6">
    <source>
        <dbReference type="ARBA" id="ARBA00023082"/>
    </source>
</evidence>
<evidence type="ECO:0000256" key="8">
    <source>
        <dbReference type="ARBA" id="ARBA00023163"/>
    </source>
</evidence>
<evidence type="ECO:0000313" key="12">
    <source>
        <dbReference type="EMBL" id="PMP81729.1"/>
    </source>
</evidence>
<dbReference type="InterPro" id="IPR038709">
    <property type="entry name" value="RpoN_core-bd_sf"/>
</dbReference>
<gene>
    <name evidence="12" type="ORF">C0175_04900</name>
</gene>
<comment type="caution">
    <text evidence="12">The sequence shown here is derived from an EMBL/GenBank/DDBJ whole genome shotgun (WGS) entry which is preliminary data.</text>
</comment>
<organism evidence="12 13">
    <name type="scientific">Caldisericum exile</name>
    <dbReference type="NCBI Taxonomy" id="693075"/>
    <lineage>
        <taxon>Bacteria</taxon>
        <taxon>Pseudomonadati</taxon>
        <taxon>Caldisericota/Cryosericota group</taxon>
        <taxon>Caldisericota</taxon>
        <taxon>Caldisericia</taxon>
        <taxon>Caldisericales</taxon>
        <taxon>Caldisericaceae</taxon>
        <taxon>Caldisericum</taxon>
    </lineage>
</organism>
<dbReference type="EMBL" id="PNIX01000288">
    <property type="protein sequence ID" value="PMP81729.1"/>
    <property type="molecule type" value="Genomic_DNA"/>
</dbReference>
<evidence type="ECO:0008006" key="14">
    <source>
        <dbReference type="Google" id="ProtNLM"/>
    </source>
</evidence>
<dbReference type="PANTHER" id="PTHR32248">
    <property type="entry name" value="RNA POLYMERASE SIGMA-54 FACTOR"/>
    <property type="match status" value="1"/>
</dbReference>